<feature type="compositionally biased region" description="Basic and acidic residues" evidence="1">
    <location>
        <begin position="98"/>
        <end position="110"/>
    </location>
</feature>
<gene>
    <name evidence="2" type="ORF">ACK4CT_28765</name>
</gene>
<keyword evidence="3" id="KW-1185">Reference proteome</keyword>
<dbReference type="RefSeq" id="WP_409545012.1">
    <property type="nucleotide sequence ID" value="NZ_JBKBDD010000014.1"/>
</dbReference>
<proteinExistence type="predicted"/>
<dbReference type="PANTHER" id="PTHR34861">
    <property type="match status" value="1"/>
</dbReference>
<comment type="caution">
    <text evidence="2">The sequence shown here is derived from an EMBL/GenBank/DDBJ whole genome shotgun (WGS) entry which is preliminary data.</text>
</comment>
<protein>
    <submittedName>
        <fullName evidence="2">Uncharacterized protein</fullName>
    </submittedName>
</protein>
<evidence type="ECO:0000313" key="2">
    <source>
        <dbReference type="EMBL" id="MFN6547198.1"/>
    </source>
</evidence>
<organism evidence="2 3">
    <name type="scientific">Mycolicibacterium nivoides</name>
    <dbReference type="NCBI Taxonomy" id="2487344"/>
    <lineage>
        <taxon>Bacteria</taxon>
        <taxon>Bacillati</taxon>
        <taxon>Actinomycetota</taxon>
        <taxon>Actinomycetes</taxon>
        <taxon>Mycobacteriales</taxon>
        <taxon>Mycobacteriaceae</taxon>
        <taxon>Mycolicibacterium</taxon>
    </lineage>
</organism>
<accession>A0ABW9LJF5</accession>
<dbReference type="InterPro" id="IPR037175">
    <property type="entry name" value="KFase_sf"/>
</dbReference>
<dbReference type="PANTHER" id="PTHR34861:SF10">
    <property type="entry name" value="CYCLASE"/>
    <property type="match status" value="1"/>
</dbReference>
<reference evidence="2 3" key="1">
    <citation type="submission" date="2024-12" db="EMBL/GenBank/DDBJ databases">
        <title>The coexistence of Mycolicibacterium septicum and Mycolicibacterium nivoides in clinical samples.</title>
        <authorList>
            <person name="Wang C."/>
            <person name="Feng Y."/>
            <person name="Zong Z."/>
        </authorList>
    </citation>
    <scope>NUCLEOTIDE SEQUENCE [LARGE SCALE GENOMIC DNA]</scope>
    <source>
        <strain evidence="2 3">120309</strain>
    </source>
</reference>
<evidence type="ECO:0000313" key="3">
    <source>
        <dbReference type="Proteomes" id="UP001635816"/>
    </source>
</evidence>
<evidence type="ECO:0000256" key="1">
    <source>
        <dbReference type="SAM" id="MobiDB-lite"/>
    </source>
</evidence>
<sequence length="130" mass="13948">MEIITGIDDTLEAQWTRDNYIAAIATNTWRIEALPNEIDVWQPLQVVSFAHTGLAFGEMFDLDALSADSKAAEIYECMFSASPLLITGASGSPVGASDRAKSESPPEGECHGSQWAGSRSTHGCADRSAR</sequence>
<dbReference type="EMBL" id="JBKBDD010000014">
    <property type="protein sequence ID" value="MFN6547198.1"/>
    <property type="molecule type" value="Genomic_DNA"/>
</dbReference>
<name>A0ABW9LJF5_9MYCO</name>
<dbReference type="Gene3D" id="3.50.30.50">
    <property type="entry name" value="Putative cyclase"/>
    <property type="match status" value="1"/>
</dbReference>
<feature type="region of interest" description="Disordered" evidence="1">
    <location>
        <begin position="92"/>
        <end position="130"/>
    </location>
</feature>
<dbReference type="Proteomes" id="UP001635816">
    <property type="component" value="Unassembled WGS sequence"/>
</dbReference>